<evidence type="ECO:0000256" key="1">
    <source>
        <dbReference type="SAM" id="SignalP"/>
    </source>
</evidence>
<dbReference type="OrthoDB" id="426718at2759"/>
<dbReference type="GO" id="GO:0006629">
    <property type="term" value="P:lipid metabolic process"/>
    <property type="evidence" value="ECO:0007669"/>
    <property type="project" value="InterPro"/>
</dbReference>
<evidence type="ECO:0000313" key="3">
    <source>
        <dbReference type="EMBL" id="KXN65444.1"/>
    </source>
</evidence>
<feature type="non-terminal residue" evidence="3">
    <location>
        <position position="257"/>
    </location>
</feature>
<dbReference type="PANTHER" id="PTHR45856:SF24">
    <property type="entry name" value="FUNGAL LIPASE-LIKE DOMAIN-CONTAINING PROTEIN"/>
    <property type="match status" value="1"/>
</dbReference>
<dbReference type="EMBL" id="KQ964879">
    <property type="protein sequence ID" value="KXN65444.1"/>
    <property type="molecule type" value="Genomic_DNA"/>
</dbReference>
<protein>
    <submittedName>
        <fullName evidence="3">Alpha/beta-hydrolase</fullName>
    </submittedName>
</protein>
<sequence>MKFLNLFLFALVAGHVEMKSVVDTENQELVESLDIIINKYLDEKNSTISDVDVRVADLRNYQDAPAGKITNEEEARGFVKFAGAAYCTKESVLNWNCGNCHGYTAGSGESVYFSDEETNTAGYLTVNKPRKLIVLGYRGTRDITNWLYNIDTSFTDADLPSPYNEAQYHTGFNTMAKALLSDSRDALRNALKKYPNHKVVFTGHSLGGALAAMTAYKLAQEGLISWEKINLLTYGQPRLGNPDFAAYLNSKPWTTTR</sequence>
<dbReference type="InterPro" id="IPR051218">
    <property type="entry name" value="Sec_MonoDiacylglyc_Lipase"/>
</dbReference>
<dbReference type="AlphaFoldDB" id="A0A137NRU5"/>
<feature type="signal peptide" evidence="1">
    <location>
        <begin position="1"/>
        <end position="18"/>
    </location>
</feature>
<dbReference type="PANTHER" id="PTHR45856">
    <property type="entry name" value="ALPHA/BETA-HYDROLASES SUPERFAMILY PROTEIN"/>
    <property type="match status" value="1"/>
</dbReference>
<dbReference type="GO" id="GO:0016787">
    <property type="term" value="F:hydrolase activity"/>
    <property type="evidence" value="ECO:0007669"/>
    <property type="project" value="UniProtKB-KW"/>
</dbReference>
<evidence type="ECO:0000259" key="2">
    <source>
        <dbReference type="Pfam" id="PF01764"/>
    </source>
</evidence>
<dbReference type="SUPFAM" id="SSF53474">
    <property type="entry name" value="alpha/beta-Hydrolases"/>
    <property type="match status" value="1"/>
</dbReference>
<dbReference type="Gene3D" id="3.40.50.1820">
    <property type="entry name" value="alpha/beta hydrolase"/>
    <property type="match status" value="1"/>
</dbReference>
<feature type="domain" description="Fungal lipase-type" evidence="2">
    <location>
        <begin position="134"/>
        <end position="250"/>
    </location>
</feature>
<dbReference type="Pfam" id="PF01764">
    <property type="entry name" value="Lipase_3"/>
    <property type="match status" value="1"/>
</dbReference>
<reference evidence="3 4" key="1">
    <citation type="journal article" date="2015" name="Genome Biol. Evol.">
        <title>Phylogenomic analyses indicate that early fungi evolved digesting cell walls of algal ancestors of land plants.</title>
        <authorList>
            <person name="Chang Y."/>
            <person name="Wang S."/>
            <person name="Sekimoto S."/>
            <person name="Aerts A.L."/>
            <person name="Choi C."/>
            <person name="Clum A."/>
            <person name="LaButti K.M."/>
            <person name="Lindquist E.A."/>
            <person name="Yee Ngan C."/>
            <person name="Ohm R.A."/>
            <person name="Salamov A.A."/>
            <person name="Grigoriev I.V."/>
            <person name="Spatafora J.W."/>
            <person name="Berbee M.L."/>
        </authorList>
    </citation>
    <scope>NUCLEOTIDE SEQUENCE [LARGE SCALE GENOMIC DNA]</scope>
    <source>
        <strain evidence="3 4">NRRL 28638</strain>
    </source>
</reference>
<gene>
    <name evidence="3" type="ORF">CONCODRAFT_12957</name>
</gene>
<dbReference type="CDD" id="cd00519">
    <property type="entry name" value="Lipase_3"/>
    <property type="match status" value="1"/>
</dbReference>
<evidence type="ECO:0000313" key="4">
    <source>
        <dbReference type="Proteomes" id="UP000070444"/>
    </source>
</evidence>
<feature type="chain" id="PRO_5007294025" evidence="1">
    <location>
        <begin position="19"/>
        <end position="257"/>
    </location>
</feature>
<organism evidence="3 4">
    <name type="scientific">Conidiobolus coronatus (strain ATCC 28846 / CBS 209.66 / NRRL 28638)</name>
    <name type="common">Delacroixia coronata</name>
    <dbReference type="NCBI Taxonomy" id="796925"/>
    <lineage>
        <taxon>Eukaryota</taxon>
        <taxon>Fungi</taxon>
        <taxon>Fungi incertae sedis</taxon>
        <taxon>Zoopagomycota</taxon>
        <taxon>Entomophthoromycotina</taxon>
        <taxon>Entomophthoromycetes</taxon>
        <taxon>Entomophthorales</taxon>
        <taxon>Ancylistaceae</taxon>
        <taxon>Conidiobolus</taxon>
    </lineage>
</organism>
<dbReference type="InterPro" id="IPR002921">
    <property type="entry name" value="Fungal_lipase-type"/>
</dbReference>
<keyword evidence="3" id="KW-0378">Hydrolase</keyword>
<accession>A0A137NRU5</accession>
<proteinExistence type="predicted"/>
<dbReference type="Proteomes" id="UP000070444">
    <property type="component" value="Unassembled WGS sequence"/>
</dbReference>
<dbReference type="InterPro" id="IPR029058">
    <property type="entry name" value="AB_hydrolase_fold"/>
</dbReference>
<keyword evidence="4" id="KW-1185">Reference proteome</keyword>
<name>A0A137NRU5_CONC2</name>
<keyword evidence="1" id="KW-0732">Signal</keyword>